<comment type="caution">
    <text evidence="3">The sequence shown here is derived from an EMBL/GenBank/DDBJ whole genome shotgun (WGS) entry which is preliminary data.</text>
</comment>
<evidence type="ECO:0000256" key="1">
    <source>
        <dbReference type="SAM" id="MobiDB-lite"/>
    </source>
</evidence>
<gene>
    <name evidence="3" type="ORF">ACFQ24_14255</name>
</gene>
<accession>A0ABW3P2M3</accession>
<feature type="region of interest" description="Disordered" evidence="1">
    <location>
        <begin position="86"/>
        <end position="264"/>
    </location>
</feature>
<name>A0ABW3P2M3_9SPHN</name>
<dbReference type="RefSeq" id="WP_380912329.1">
    <property type="nucleotide sequence ID" value="NZ_JBHTLS010000130.1"/>
</dbReference>
<sequence length="264" mass="29338">MINNRQAGRRNRGRNNNGRPNGNNRGGGDNGNRIDNRARGNAAQLLEKYKNMARDAQMAGDRVNAEYYLQFADHYFRVLADNRARQEEQQQRFRPREDSFDEDGDDFDSADEGVDDFRGEQPAYDRAPRPQERRPEEARDNRDGNRNNRRDRNRRDRGSPQEDGGLLPEVGFEGPVGTPADPVSAPQAAEAPAPVADAPEQAAEPARPRRGRPRKAVPAESTESFDAAVLPPSIARSDDTGADEGEAPRKRGRRPRAATAEAAE</sequence>
<feature type="compositionally biased region" description="Basic and acidic residues" evidence="1">
    <location>
        <begin position="86"/>
        <end position="98"/>
    </location>
</feature>
<feature type="compositionally biased region" description="Acidic residues" evidence="1">
    <location>
        <begin position="99"/>
        <end position="114"/>
    </location>
</feature>
<feature type="compositionally biased region" description="Basic and acidic residues" evidence="1">
    <location>
        <begin position="126"/>
        <end position="160"/>
    </location>
</feature>
<dbReference type="Proteomes" id="UP001597203">
    <property type="component" value="Unassembled WGS sequence"/>
</dbReference>
<feature type="compositionally biased region" description="Low complexity" evidence="1">
    <location>
        <begin position="14"/>
        <end position="23"/>
    </location>
</feature>
<proteinExistence type="predicted"/>
<evidence type="ECO:0000259" key="2">
    <source>
        <dbReference type="Pfam" id="PF13763"/>
    </source>
</evidence>
<feature type="domain" description="DUF4167" evidence="2">
    <location>
        <begin position="10"/>
        <end position="84"/>
    </location>
</feature>
<feature type="region of interest" description="Disordered" evidence="1">
    <location>
        <begin position="1"/>
        <end position="36"/>
    </location>
</feature>
<reference evidence="4" key="1">
    <citation type="journal article" date="2019" name="Int. J. Syst. Evol. Microbiol.">
        <title>The Global Catalogue of Microorganisms (GCM) 10K type strain sequencing project: providing services to taxonomists for standard genome sequencing and annotation.</title>
        <authorList>
            <consortium name="The Broad Institute Genomics Platform"/>
            <consortium name="The Broad Institute Genome Sequencing Center for Infectious Disease"/>
            <person name="Wu L."/>
            <person name="Ma J."/>
        </authorList>
    </citation>
    <scope>NUCLEOTIDE SEQUENCE [LARGE SCALE GENOMIC DNA]</scope>
    <source>
        <strain evidence="4">CCUG 54329</strain>
    </source>
</reference>
<evidence type="ECO:0000313" key="3">
    <source>
        <dbReference type="EMBL" id="MFD1106025.1"/>
    </source>
</evidence>
<feature type="compositionally biased region" description="Low complexity" evidence="1">
    <location>
        <begin position="182"/>
        <end position="205"/>
    </location>
</feature>
<organism evidence="3 4">
    <name type="scientific">Sphingobium olei</name>
    <dbReference type="NCBI Taxonomy" id="420955"/>
    <lineage>
        <taxon>Bacteria</taxon>
        <taxon>Pseudomonadati</taxon>
        <taxon>Pseudomonadota</taxon>
        <taxon>Alphaproteobacteria</taxon>
        <taxon>Sphingomonadales</taxon>
        <taxon>Sphingomonadaceae</taxon>
        <taxon>Sphingobium</taxon>
    </lineage>
</organism>
<keyword evidence="4" id="KW-1185">Reference proteome</keyword>
<dbReference type="EMBL" id="JBHTLS010000130">
    <property type="protein sequence ID" value="MFD1106025.1"/>
    <property type="molecule type" value="Genomic_DNA"/>
</dbReference>
<evidence type="ECO:0000313" key="4">
    <source>
        <dbReference type="Proteomes" id="UP001597203"/>
    </source>
</evidence>
<dbReference type="InterPro" id="IPR025430">
    <property type="entry name" value="DUF4167"/>
</dbReference>
<protein>
    <submittedName>
        <fullName evidence="3">DUF4167 domain-containing protein</fullName>
    </submittedName>
</protein>
<dbReference type="Pfam" id="PF13763">
    <property type="entry name" value="DUF4167"/>
    <property type="match status" value="1"/>
</dbReference>